<reference evidence="1" key="1">
    <citation type="submission" date="2020-05" db="EMBL/GenBank/DDBJ databases">
        <title>Large-scale comparative analyses of tick genomes elucidate their genetic diversity and vector capacities.</title>
        <authorList>
            <person name="Jia N."/>
            <person name="Wang J."/>
            <person name="Shi W."/>
            <person name="Du L."/>
            <person name="Sun Y."/>
            <person name="Zhan W."/>
            <person name="Jiang J."/>
            <person name="Wang Q."/>
            <person name="Zhang B."/>
            <person name="Ji P."/>
            <person name="Sakyi L.B."/>
            <person name="Cui X."/>
            <person name="Yuan T."/>
            <person name="Jiang B."/>
            <person name="Yang W."/>
            <person name="Lam T.T.-Y."/>
            <person name="Chang Q."/>
            <person name="Ding S."/>
            <person name="Wang X."/>
            <person name="Zhu J."/>
            <person name="Ruan X."/>
            <person name="Zhao L."/>
            <person name="Wei J."/>
            <person name="Que T."/>
            <person name="Du C."/>
            <person name="Cheng J."/>
            <person name="Dai P."/>
            <person name="Han X."/>
            <person name="Huang E."/>
            <person name="Gao Y."/>
            <person name="Liu J."/>
            <person name="Shao H."/>
            <person name="Ye R."/>
            <person name="Li L."/>
            <person name="Wei W."/>
            <person name="Wang X."/>
            <person name="Wang C."/>
            <person name="Yang T."/>
            <person name="Huo Q."/>
            <person name="Li W."/>
            <person name="Guo W."/>
            <person name="Chen H."/>
            <person name="Zhou L."/>
            <person name="Ni X."/>
            <person name="Tian J."/>
            <person name="Zhou Y."/>
            <person name="Sheng Y."/>
            <person name="Liu T."/>
            <person name="Pan Y."/>
            <person name="Xia L."/>
            <person name="Li J."/>
            <person name="Zhao F."/>
            <person name="Cao W."/>
        </authorList>
    </citation>
    <scope>NUCLEOTIDE SEQUENCE</scope>
    <source>
        <strain evidence="1">Hyas-2018</strain>
    </source>
</reference>
<keyword evidence="2" id="KW-1185">Reference proteome</keyword>
<proteinExistence type="predicted"/>
<sequence>MEDELVCYPYKVTVQICKMCLLTGHRTDICPTRNVNVCPTCGTRKPTRTPAYTPKCVICDAYSPTGDSLCKKKLKNVAAPRKTRKELPRKKGGQSEWTRDASSDTEFPQL</sequence>
<evidence type="ECO:0000313" key="1">
    <source>
        <dbReference type="EMBL" id="KAH6931628.1"/>
    </source>
</evidence>
<name>A0ACB7SA52_HYAAI</name>
<dbReference type="Proteomes" id="UP000821845">
    <property type="component" value="Chromosome 5"/>
</dbReference>
<comment type="caution">
    <text evidence="1">The sequence shown here is derived from an EMBL/GenBank/DDBJ whole genome shotgun (WGS) entry which is preliminary data.</text>
</comment>
<protein>
    <submittedName>
        <fullName evidence="1">Uncharacterized protein</fullName>
    </submittedName>
</protein>
<organism evidence="1 2">
    <name type="scientific">Hyalomma asiaticum</name>
    <name type="common">Tick</name>
    <dbReference type="NCBI Taxonomy" id="266040"/>
    <lineage>
        <taxon>Eukaryota</taxon>
        <taxon>Metazoa</taxon>
        <taxon>Ecdysozoa</taxon>
        <taxon>Arthropoda</taxon>
        <taxon>Chelicerata</taxon>
        <taxon>Arachnida</taxon>
        <taxon>Acari</taxon>
        <taxon>Parasitiformes</taxon>
        <taxon>Ixodida</taxon>
        <taxon>Ixodoidea</taxon>
        <taxon>Ixodidae</taxon>
        <taxon>Hyalomminae</taxon>
        <taxon>Hyalomma</taxon>
    </lineage>
</organism>
<evidence type="ECO:0000313" key="2">
    <source>
        <dbReference type="Proteomes" id="UP000821845"/>
    </source>
</evidence>
<dbReference type="EMBL" id="CM023485">
    <property type="protein sequence ID" value="KAH6931628.1"/>
    <property type="molecule type" value="Genomic_DNA"/>
</dbReference>
<accession>A0ACB7SA52</accession>
<gene>
    <name evidence="1" type="ORF">HPB50_026137</name>
</gene>